<dbReference type="EMBL" id="MU796505">
    <property type="protein sequence ID" value="KAJ3803944.1"/>
    <property type="molecule type" value="Genomic_DNA"/>
</dbReference>
<gene>
    <name evidence="1" type="ORF">F5876DRAFT_84082</name>
</gene>
<keyword evidence="2" id="KW-1185">Reference proteome</keyword>
<protein>
    <submittedName>
        <fullName evidence="1">Uncharacterized protein</fullName>
    </submittedName>
</protein>
<proteinExistence type="predicted"/>
<dbReference type="Proteomes" id="UP001163835">
    <property type="component" value="Unassembled WGS sequence"/>
</dbReference>
<reference evidence="1" key="1">
    <citation type="submission" date="2022-09" db="EMBL/GenBank/DDBJ databases">
        <title>A Global Phylogenomic Analysis of the Shiitake Genus Lentinula.</title>
        <authorList>
            <consortium name="DOE Joint Genome Institute"/>
            <person name="Sierra-Patev S."/>
            <person name="Min B."/>
            <person name="Naranjo-Ortiz M."/>
            <person name="Looney B."/>
            <person name="Konkel Z."/>
            <person name="Slot J.C."/>
            <person name="Sakamoto Y."/>
            <person name="Steenwyk J.L."/>
            <person name="Rokas A."/>
            <person name="Carro J."/>
            <person name="Camarero S."/>
            <person name="Ferreira P."/>
            <person name="Molpeceres G."/>
            <person name="Ruiz-Duenas F.J."/>
            <person name="Serrano A."/>
            <person name="Henrissat B."/>
            <person name="Drula E."/>
            <person name="Hughes K.W."/>
            <person name="Mata J.L."/>
            <person name="Ishikawa N.K."/>
            <person name="Vargas-Isla R."/>
            <person name="Ushijima S."/>
            <person name="Smith C.A."/>
            <person name="Ahrendt S."/>
            <person name="Andreopoulos W."/>
            <person name="He G."/>
            <person name="Labutti K."/>
            <person name="Lipzen A."/>
            <person name="Ng V."/>
            <person name="Riley R."/>
            <person name="Sandor L."/>
            <person name="Barry K."/>
            <person name="Martinez A.T."/>
            <person name="Xiao Y."/>
            <person name="Gibbons J.G."/>
            <person name="Terashima K."/>
            <person name="Grigoriev I.V."/>
            <person name="Hibbett D.S."/>
        </authorList>
    </citation>
    <scope>NUCLEOTIDE SEQUENCE</scope>
    <source>
        <strain evidence="1">TMI1499</strain>
    </source>
</reference>
<sequence>MYLDNAHKRYADSIVHKVAQGHKLFGAGSLKPVLSWPADPVYKLAQDTSKPIKFSVVPLSPAGSCVGNLYIVMGQRSPGKDYEAYVYHNNIDAYVPFENGEKDLIAKEGDPIKNNIPKTFALRIRFINLHDPHEDDRMKKFAQDLIQEVESHQPVFTSPLSFPTDGWDLTSSSHNSTEPIHFIVEHEYVSGHPESIFDVIMSGADHRGNYVFREMVTYKNGVDYTAAPNFEQFVGIEF</sequence>
<evidence type="ECO:0000313" key="1">
    <source>
        <dbReference type="EMBL" id="KAJ3803944.1"/>
    </source>
</evidence>
<name>A0ACC1TGY5_9AGAR</name>
<accession>A0ACC1TGY5</accession>
<organism evidence="1 2">
    <name type="scientific">Lentinula aff. lateritia</name>
    <dbReference type="NCBI Taxonomy" id="2804960"/>
    <lineage>
        <taxon>Eukaryota</taxon>
        <taxon>Fungi</taxon>
        <taxon>Dikarya</taxon>
        <taxon>Basidiomycota</taxon>
        <taxon>Agaricomycotina</taxon>
        <taxon>Agaricomycetes</taxon>
        <taxon>Agaricomycetidae</taxon>
        <taxon>Agaricales</taxon>
        <taxon>Marasmiineae</taxon>
        <taxon>Omphalotaceae</taxon>
        <taxon>Lentinula</taxon>
    </lineage>
</organism>
<comment type="caution">
    <text evidence="1">The sequence shown here is derived from an EMBL/GenBank/DDBJ whole genome shotgun (WGS) entry which is preliminary data.</text>
</comment>
<evidence type="ECO:0000313" key="2">
    <source>
        <dbReference type="Proteomes" id="UP001163835"/>
    </source>
</evidence>